<comment type="similarity">
    <text evidence="9">Belongs to the carbohydrate kinase PfkB family. Ribokinase subfamily.</text>
</comment>
<feature type="binding site" evidence="9">
    <location>
        <begin position="37"/>
        <end position="41"/>
    </location>
    <ligand>
        <name>substrate</name>
    </ligand>
</feature>
<keyword evidence="1 9" id="KW-0808">Transferase</keyword>
<reference evidence="11 12" key="1">
    <citation type="submission" date="2024-02" db="EMBL/GenBank/DDBJ databases">
        <title>Roseovarius strain W115 nov., isolated from a marine algae.</title>
        <authorList>
            <person name="Lee M.W."/>
            <person name="Lee J.K."/>
            <person name="Kim J.M."/>
            <person name="Choi D.G."/>
            <person name="Baek J.H."/>
            <person name="Bayburt H."/>
            <person name="Jung J.J."/>
            <person name="Han D.M."/>
            <person name="Jeon C.O."/>
        </authorList>
    </citation>
    <scope>NUCLEOTIDE SEQUENCE [LARGE SCALE GENOMIC DNA]</scope>
    <source>
        <strain evidence="11 12">W115</strain>
    </source>
</reference>
<dbReference type="PRINTS" id="PR00990">
    <property type="entry name" value="RIBOKINASE"/>
</dbReference>
<feature type="binding site" evidence="9">
    <location>
        <begin position="236"/>
        <end position="237"/>
    </location>
    <ligand>
        <name>ATP</name>
        <dbReference type="ChEBI" id="CHEBI:30616"/>
    </ligand>
</feature>
<dbReference type="HAMAP" id="MF_01987">
    <property type="entry name" value="Ribokinase"/>
    <property type="match status" value="1"/>
</dbReference>
<sequence length="288" mass="30390">MIYNLGSINLDYFYSVPRLPVAGETLATKEFSMGLGGKGANMSVAVARAGGEVHHIGSVGEDGIWAIDYLKRAGVDVSNIHSLQATTGHAVIFRDDDGENLIVIHQGANSMQDKDRIAAALLNARPGDILLLQNETNLQAFAAELGHGSGMKVAYAAAPFDVNALKEVLPYIQILVLNELEMAQLREQTGNRPEALGVDVVIVTKGSDGCVLYSKELGEKHVPAFPVNPLDTTGAGDTFTGYFLAHLDLGSSIEEAVLGANAAAAVMVTKKGTADAIPFALDVEKFLG</sequence>
<feature type="domain" description="Carbohydrate kinase PfkB" evidence="10">
    <location>
        <begin position="5"/>
        <end position="278"/>
    </location>
</feature>
<keyword evidence="3 9" id="KW-0547">Nucleotide-binding</keyword>
<evidence type="ECO:0000256" key="1">
    <source>
        <dbReference type="ARBA" id="ARBA00022679"/>
    </source>
</evidence>
<comment type="caution">
    <text evidence="9">Lacks conserved residue(s) required for the propagation of feature annotation.</text>
</comment>
<dbReference type="PANTHER" id="PTHR10584">
    <property type="entry name" value="SUGAR KINASE"/>
    <property type="match status" value="1"/>
</dbReference>
<evidence type="ECO:0000313" key="11">
    <source>
        <dbReference type="EMBL" id="WYK19760.1"/>
    </source>
</evidence>
<name>A0ABZ2TJ41_9RHOB</name>
<dbReference type="Gene3D" id="3.40.1190.20">
    <property type="match status" value="1"/>
</dbReference>
<dbReference type="EC" id="2.7.1.15" evidence="9"/>
<feature type="binding site" evidence="9">
    <location>
        <position position="261"/>
    </location>
    <ligand>
        <name>ATP</name>
        <dbReference type="ChEBI" id="CHEBI:30616"/>
    </ligand>
</feature>
<evidence type="ECO:0000259" key="10">
    <source>
        <dbReference type="Pfam" id="PF00294"/>
    </source>
</evidence>
<comment type="subcellular location">
    <subcellularLocation>
        <location evidence="9">Cytoplasm</location>
    </subcellularLocation>
</comment>
<evidence type="ECO:0000256" key="6">
    <source>
        <dbReference type="ARBA" id="ARBA00022842"/>
    </source>
</evidence>
<evidence type="ECO:0000313" key="12">
    <source>
        <dbReference type="Proteomes" id="UP001281305"/>
    </source>
</evidence>
<keyword evidence="12" id="KW-1185">Reference proteome</keyword>
<feature type="binding site" evidence="9">
    <location>
        <position position="237"/>
    </location>
    <ligand>
        <name>substrate</name>
    </ligand>
</feature>
<feature type="binding site" evidence="9">
    <location>
        <position position="231"/>
    </location>
    <ligand>
        <name>K(+)</name>
        <dbReference type="ChEBI" id="CHEBI:29103"/>
    </ligand>
</feature>
<comment type="pathway">
    <text evidence="9">Carbohydrate metabolism; D-ribose degradation; D-ribose 5-phosphate from beta-D-ribopyranose: step 2/2.</text>
</comment>
<dbReference type="Pfam" id="PF00294">
    <property type="entry name" value="PfkB"/>
    <property type="match status" value="1"/>
</dbReference>
<feature type="binding site" evidence="9">
    <location>
        <position position="272"/>
    </location>
    <ligand>
        <name>K(+)</name>
        <dbReference type="ChEBI" id="CHEBI:29103"/>
    </ligand>
</feature>
<feature type="active site" description="Proton acceptor" evidence="9">
    <location>
        <position position="237"/>
    </location>
</feature>
<keyword evidence="7 9" id="KW-0630">Potassium</keyword>
<organism evidence="11 12">
    <name type="scientific">Roseovarius rhodophyticola</name>
    <dbReference type="NCBI Taxonomy" id="3080827"/>
    <lineage>
        <taxon>Bacteria</taxon>
        <taxon>Pseudomonadati</taxon>
        <taxon>Pseudomonadota</taxon>
        <taxon>Alphaproteobacteria</taxon>
        <taxon>Rhodobacterales</taxon>
        <taxon>Roseobacteraceae</taxon>
        <taxon>Roseovarius</taxon>
    </lineage>
</organism>
<feature type="binding site" evidence="9">
    <location>
        <position position="178"/>
    </location>
    <ligand>
        <name>ATP</name>
        <dbReference type="ChEBI" id="CHEBI:30616"/>
    </ligand>
</feature>
<dbReference type="GO" id="GO:0016491">
    <property type="term" value="F:oxidoreductase activity"/>
    <property type="evidence" value="ECO:0007669"/>
    <property type="project" value="UniProtKB-KW"/>
</dbReference>
<keyword evidence="4 9" id="KW-0418">Kinase</keyword>
<dbReference type="InterPro" id="IPR029056">
    <property type="entry name" value="Ribokinase-like"/>
</dbReference>
<feature type="binding site" evidence="9">
    <location>
        <position position="135"/>
    </location>
    <ligand>
        <name>substrate</name>
    </ligand>
</feature>
<comment type="cofactor">
    <cofactor evidence="9">
        <name>Mg(2+)</name>
        <dbReference type="ChEBI" id="CHEBI:18420"/>
    </cofactor>
    <text evidence="9">Requires a divalent cation, most likely magnesium in vivo, as an electrophilic catalyst to aid phosphoryl group transfer. It is the chelate of the metal and the nucleotide that is the actual substrate.</text>
</comment>
<keyword evidence="8 9" id="KW-0119">Carbohydrate metabolism</keyword>
<feature type="binding site" evidence="9">
    <location>
        <begin position="9"/>
        <end position="11"/>
    </location>
    <ligand>
        <name>substrate</name>
    </ligand>
</feature>
<dbReference type="SUPFAM" id="SSF53613">
    <property type="entry name" value="Ribokinase-like"/>
    <property type="match status" value="1"/>
</dbReference>
<evidence type="ECO:0000256" key="9">
    <source>
        <dbReference type="HAMAP-Rule" id="MF_01987"/>
    </source>
</evidence>
<dbReference type="PANTHER" id="PTHR10584:SF166">
    <property type="entry name" value="RIBOKINASE"/>
    <property type="match status" value="1"/>
</dbReference>
<keyword evidence="2 9" id="KW-0479">Metal-binding</keyword>
<feature type="binding site" evidence="9">
    <location>
        <begin position="204"/>
        <end position="209"/>
    </location>
    <ligand>
        <name>ATP</name>
        <dbReference type="ChEBI" id="CHEBI:30616"/>
    </ligand>
</feature>
<dbReference type="InterPro" id="IPR002139">
    <property type="entry name" value="Ribo/fructo_kinase"/>
</dbReference>
<evidence type="ECO:0000256" key="8">
    <source>
        <dbReference type="ARBA" id="ARBA00023277"/>
    </source>
</evidence>
<keyword evidence="11" id="KW-0560">Oxidoreductase</keyword>
<dbReference type="InterPro" id="IPR011877">
    <property type="entry name" value="Ribokinase"/>
</dbReference>
<keyword evidence="5 9" id="KW-0067">ATP-binding</keyword>
<evidence type="ECO:0000256" key="7">
    <source>
        <dbReference type="ARBA" id="ARBA00022958"/>
    </source>
</evidence>
<evidence type="ECO:0000256" key="2">
    <source>
        <dbReference type="ARBA" id="ARBA00022723"/>
    </source>
</evidence>
<comment type="catalytic activity">
    <reaction evidence="9">
        <text>D-ribose + ATP = D-ribose 5-phosphate + ADP + H(+)</text>
        <dbReference type="Rhea" id="RHEA:13697"/>
        <dbReference type="ChEBI" id="CHEBI:15378"/>
        <dbReference type="ChEBI" id="CHEBI:30616"/>
        <dbReference type="ChEBI" id="CHEBI:47013"/>
        <dbReference type="ChEBI" id="CHEBI:78346"/>
        <dbReference type="ChEBI" id="CHEBI:456216"/>
        <dbReference type="EC" id="2.7.1.15"/>
    </reaction>
</comment>
<feature type="binding site" evidence="9">
    <location>
        <position position="270"/>
    </location>
    <ligand>
        <name>K(+)</name>
        <dbReference type="ChEBI" id="CHEBI:29103"/>
    </ligand>
</feature>
<proteinExistence type="inferred from homology"/>
<dbReference type="RefSeq" id="WP_317056462.1">
    <property type="nucleotide sequence ID" value="NZ_CP146606.1"/>
</dbReference>
<dbReference type="CDD" id="cd01174">
    <property type="entry name" value="ribokinase"/>
    <property type="match status" value="1"/>
</dbReference>
<comment type="subunit">
    <text evidence="9">Homodimer.</text>
</comment>
<protein>
    <recommendedName>
        <fullName evidence="9">Ribokinase</fullName>
        <shortName evidence="9">RK</shortName>
        <ecNumber evidence="9">2.7.1.15</ecNumber>
    </recommendedName>
</protein>
<dbReference type="EMBL" id="CP146606">
    <property type="protein sequence ID" value="WYK19760.1"/>
    <property type="molecule type" value="Genomic_DNA"/>
</dbReference>
<feature type="binding site" evidence="9">
    <location>
        <position position="233"/>
    </location>
    <ligand>
        <name>K(+)</name>
        <dbReference type="ChEBI" id="CHEBI:29103"/>
    </ligand>
</feature>
<keyword evidence="9" id="KW-0963">Cytoplasm</keyword>
<dbReference type="GO" id="GO:0004747">
    <property type="term" value="F:ribokinase activity"/>
    <property type="evidence" value="ECO:0007669"/>
    <property type="project" value="UniProtKB-EC"/>
</dbReference>
<keyword evidence="6 9" id="KW-0460">Magnesium</keyword>
<dbReference type="Proteomes" id="UP001281305">
    <property type="component" value="Chromosome"/>
</dbReference>
<feature type="binding site" evidence="9">
    <location>
        <position position="267"/>
    </location>
    <ligand>
        <name>K(+)</name>
        <dbReference type="ChEBI" id="CHEBI:29103"/>
    </ligand>
</feature>
<comment type="function">
    <text evidence="9">Catalyzes the phosphorylation of ribose at O-5 in a reaction requiring ATP and magnesium. The resulting D-ribose-5-phosphate can then be used either for sythesis of nucleotides, histidine, and tryptophan, or as a component of the pentose phosphate pathway.</text>
</comment>
<comment type="activity regulation">
    <text evidence="9">Activated by a monovalent cation that binds near, but not in, the active site. The most likely occupant of the site in vivo is potassium. Ion binding induces a conformational change that may alter substrate affinity.</text>
</comment>
<evidence type="ECO:0000256" key="4">
    <source>
        <dbReference type="ARBA" id="ARBA00022777"/>
    </source>
</evidence>
<dbReference type="InterPro" id="IPR011611">
    <property type="entry name" value="PfkB_dom"/>
</dbReference>
<evidence type="ECO:0000256" key="5">
    <source>
        <dbReference type="ARBA" id="ARBA00022840"/>
    </source>
</evidence>
<evidence type="ECO:0000256" key="3">
    <source>
        <dbReference type="ARBA" id="ARBA00022741"/>
    </source>
</evidence>
<gene>
    <name evidence="9" type="primary">rbsK</name>
    <name evidence="11" type="ORF">RZS32_007885</name>
</gene>
<accession>A0ABZ2TJ41</accession>